<dbReference type="PATRIC" id="fig|1401327.3.peg.2206"/>
<dbReference type="InterPro" id="IPR013216">
    <property type="entry name" value="Methyltransf_11"/>
</dbReference>
<evidence type="ECO:0000256" key="3">
    <source>
        <dbReference type="ARBA" id="ARBA00012327"/>
    </source>
</evidence>
<organism evidence="11 12">
    <name type="scientific">Shigella dysenteriae WRSd3</name>
    <dbReference type="NCBI Taxonomy" id="1401327"/>
    <lineage>
        <taxon>Bacteria</taxon>
        <taxon>Pseudomonadati</taxon>
        <taxon>Pseudomonadota</taxon>
        <taxon>Gammaproteobacteria</taxon>
        <taxon>Enterobacterales</taxon>
        <taxon>Enterobacteriaceae</taxon>
        <taxon>Shigella</taxon>
    </lineage>
</organism>
<sequence length="264" mass="29867">MKCRISTVCWRCCMATVNKQAIAAAFGRAAAHYEQHAELQRQSADVLLAMLPQRKYTHVLDAGCGPGWMSRHWRERHAQVTALDLSPPMLAQARHKDAADHYLAGDIESLPLATATFDLAWSNLAVQWCGNLSTALRELYRVVHPGGVVAFTTLVQGSLPELHQAWQAVDERPHANRFLPPDEIEQSLNGVHYRHHIQPITLWFDDALSAMRSLKGIGATHLHEGRDQRILTRSQLQRLQLAWPQQQGRYPLTYHLFLGVIVRE</sequence>
<evidence type="ECO:0000256" key="7">
    <source>
        <dbReference type="ARBA" id="ARBA00022756"/>
    </source>
</evidence>
<dbReference type="InterPro" id="IPR011814">
    <property type="entry name" value="BioC"/>
</dbReference>
<evidence type="ECO:0000256" key="9">
    <source>
        <dbReference type="SAM" id="SignalP"/>
    </source>
</evidence>
<dbReference type="Gene3D" id="3.40.50.150">
    <property type="entry name" value="Vaccinia Virus protein VP39"/>
    <property type="match status" value="1"/>
</dbReference>
<keyword evidence="5 8" id="KW-0808">Transferase</keyword>
<keyword evidence="6 8" id="KW-0949">S-adenosyl-L-methionine</keyword>
<comment type="function">
    <text evidence="8">Converts the free carboxyl group of a malonyl-thioester to its methyl ester by transfer of a methyl group from S-adenosyl-L-methionine (SAM). It allows to synthesize pimeloyl-ACP via the fatty acid synthetic pathway.</text>
</comment>
<dbReference type="PANTHER" id="PTHR43861">
    <property type="entry name" value="TRANS-ACONITATE 2-METHYLTRANSFERASE-RELATED"/>
    <property type="match status" value="1"/>
</dbReference>
<dbReference type="PANTHER" id="PTHR43861:SF1">
    <property type="entry name" value="TRANS-ACONITATE 2-METHYLTRANSFERASE"/>
    <property type="match status" value="1"/>
</dbReference>
<dbReference type="GO" id="GO:0008757">
    <property type="term" value="F:S-adenosylmethionine-dependent methyltransferase activity"/>
    <property type="evidence" value="ECO:0007669"/>
    <property type="project" value="InterPro"/>
</dbReference>
<comment type="pathway">
    <text evidence="2 8">Cofactor biosynthesis; biotin biosynthesis.</text>
</comment>
<keyword evidence="7 8" id="KW-0093">Biotin biosynthesis</keyword>
<feature type="signal peptide" evidence="9">
    <location>
        <begin position="1"/>
        <end position="23"/>
    </location>
</feature>
<dbReference type="InterPro" id="IPR029063">
    <property type="entry name" value="SAM-dependent_MTases_sf"/>
</dbReference>
<accession>A0A090NG62</accession>
<feature type="domain" description="Methyltransferase type 11" evidence="10">
    <location>
        <begin position="60"/>
        <end position="151"/>
    </location>
</feature>
<dbReference type="CDD" id="cd02440">
    <property type="entry name" value="AdoMet_MTases"/>
    <property type="match status" value="1"/>
</dbReference>
<dbReference type="Pfam" id="PF08241">
    <property type="entry name" value="Methyltransf_11"/>
    <property type="match status" value="1"/>
</dbReference>
<reference evidence="11 12" key="1">
    <citation type="submission" date="2013-10" db="EMBL/GenBank/DDBJ databases">
        <title>Draft genomes and the virulence plasmids of Sd1617 vaccine constructs: WRSd3 and WRSd5.</title>
        <authorList>
            <person name="Aksomboon Vongsawan A."/>
            <person name="Venkatesan M.M."/>
            <person name="Vaisvil B."/>
            <person name="Emel G."/>
            <person name="Kepatral V."/>
            <person name="Sethabutr O."/>
            <person name="Serichantalergs O."/>
            <person name="Mason C."/>
        </authorList>
    </citation>
    <scope>NUCLEOTIDE SEQUENCE [LARGE SCALE GENOMIC DNA]</scope>
    <source>
        <strain evidence="11 12">WRSd3</strain>
    </source>
</reference>
<keyword evidence="4 8" id="KW-0489">Methyltransferase</keyword>
<feature type="chain" id="PRO_5001860839" description="Malonyl-[acyl-carrier protein] O-methyltransferase" evidence="9">
    <location>
        <begin position="24"/>
        <end position="264"/>
    </location>
</feature>
<evidence type="ECO:0000313" key="11">
    <source>
        <dbReference type="EMBL" id="ESU79080.1"/>
    </source>
</evidence>
<evidence type="ECO:0000313" key="12">
    <source>
        <dbReference type="Proteomes" id="UP000017944"/>
    </source>
</evidence>
<evidence type="ECO:0000256" key="1">
    <source>
        <dbReference type="ARBA" id="ARBA00000852"/>
    </source>
</evidence>
<dbReference type="Proteomes" id="UP000017944">
    <property type="component" value="Unassembled WGS sequence"/>
</dbReference>
<gene>
    <name evidence="8" type="primary">bioC</name>
    <name evidence="11" type="ORF">WRSd3_02385</name>
</gene>
<keyword evidence="9" id="KW-0732">Signal</keyword>
<evidence type="ECO:0000256" key="5">
    <source>
        <dbReference type="ARBA" id="ARBA00022679"/>
    </source>
</evidence>
<evidence type="ECO:0000256" key="8">
    <source>
        <dbReference type="HAMAP-Rule" id="MF_00835"/>
    </source>
</evidence>
<dbReference type="EC" id="2.1.1.197" evidence="3 8"/>
<evidence type="ECO:0000256" key="6">
    <source>
        <dbReference type="ARBA" id="ARBA00022691"/>
    </source>
</evidence>
<comment type="caution">
    <text evidence="11">The sequence shown here is derived from an EMBL/GenBank/DDBJ whole genome shotgun (WGS) entry which is preliminary data.</text>
</comment>
<evidence type="ECO:0000256" key="2">
    <source>
        <dbReference type="ARBA" id="ARBA00004746"/>
    </source>
</evidence>
<evidence type="ECO:0000259" key="10">
    <source>
        <dbReference type="Pfam" id="PF08241"/>
    </source>
</evidence>
<dbReference type="GO" id="GO:0032259">
    <property type="term" value="P:methylation"/>
    <property type="evidence" value="ECO:0007669"/>
    <property type="project" value="UniProtKB-KW"/>
</dbReference>
<dbReference type="UniPathway" id="UPA00078"/>
<dbReference type="SUPFAM" id="SSF53335">
    <property type="entry name" value="S-adenosyl-L-methionine-dependent methyltransferases"/>
    <property type="match status" value="1"/>
</dbReference>
<dbReference type="NCBIfam" id="TIGR02072">
    <property type="entry name" value="BioC"/>
    <property type="match status" value="1"/>
</dbReference>
<comment type="catalytic activity">
    <reaction evidence="1 8">
        <text>malonyl-[ACP] + S-adenosyl-L-methionine = malonyl-[ACP] methyl ester + S-adenosyl-L-homocysteine</text>
        <dbReference type="Rhea" id="RHEA:17105"/>
        <dbReference type="Rhea" id="RHEA-COMP:9623"/>
        <dbReference type="Rhea" id="RHEA-COMP:9954"/>
        <dbReference type="ChEBI" id="CHEBI:57856"/>
        <dbReference type="ChEBI" id="CHEBI:59789"/>
        <dbReference type="ChEBI" id="CHEBI:78449"/>
        <dbReference type="ChEBI" id="CHEBI:78845"/>
        <dbReference type="EC" id="2.1.1.197"/>
    </reaction>
</comment>
<comment type="similarity">
    <text evidence="8">Belongs to the methyltransferase superfamily.</text>
</comment>
<name>A0A090NG62_SHIDY</name>
<dbReference type="EMBL" id="AXUT01000190">
    <property type="protein sequence ID" value="ESU79080.1"/>
    <property type="molecule type" value="Genomic_DNA"/>
</dbReference>
<dbReference type="AlphaFoldDB" id="A0A090NG62"/>
<dbReference type="NCBIfam" id="NF007610">
    <property type="entry name" value="PRK10258.1"/>
    <property type="match status" value="1"/>
</dbReference>
<proteinExistence type="inferred from homology"/>
<dbReference type="GO" id="GO:0010340">
    <property type="term" value="F:carboxyl-O-methyltransferase activity"/>
    <property type="evidence" value="ECO:0007669"/>
    <property type="project" value="UniProtKB-UniRule"/>
</dbReference>
<protein>
    <recommendedName>
        <fullName evidence="3 8">Malonyl-[acyl-carrier protein] O-methyltransferase</fullName>
        <shortName evidence="8">Malonyl-ACP O-methyltransferase</shortName>
        <ecNumber evidence="3 8">2.1.1.197</ecNumber>
    </recommendedName>
    <alternativeName>
        <fullName evidence="8">Biotin synthesis protein BioC</fullName>
    </alternativeName>
</protein>
<dbReference type="HAMAP" id="MF_00835">
    <property type="entry name" value="BioC"/>
    <property type="match status" value="1"/>
</dbReference>
<dbReference type="GO" id="GO:0102130">
    <property type="term" value="F:malonyl-CoA methyltransferase activity"/>
    <property type="evidence" value="ECO:0007669"/>
    <property type="project" value="UniProtKB-EC"/>
</dbReference>
<dbReference type="GO" id="GO:0009102">
    <property type="term" value="P:biotin biosynthetic process"/>
    <property type="evidence" value="ECO:0007669"/>
    <property type="project" value="UniProtKB-UniRule"/>
</dbReference>
<evidence type="ECO:0000256" key="4">
    <source>
        <dbReference type="ARBA" id="ARBA00022603"/>
    </source>
</evidence>
<dbReference type="FunFam" id="3.40.50.150:FF:000159">
    <property type="entry name" value="Malonyl-[acyl-carrier protein] O-methyltransferase"/>
    <property type="match status" value="1"/>
</dbReference>